<keyword evidence="1" id="KW-0805">Transcription regulation</keyword>
<gene>
    <name evidence="6" type="ORF">NIES2119_09165</name>
</gene>
<organism evidence="6 7">
    <name type="scientific">[Phormidium ambiguum] IAM M-71</name>
    <dbReference type="NCBI Taxonomy" id="454136"/>
    <lineage>
        <taxon>Bacteria</taxon>
        <taxon>Bacillati</taxon>
        <taxon>Cyanobacteriota</taxon>
        <taxon>Cyanophyceae</taxon>
        <taxon>Oscillatoriophycideae</taxon>
        <taxon>Aerosakkonematales</taxon>
        <taxon>Aerosakkonemataceae</taxon>
        <taxon>Floridanema</taxon>
    </lineage>
</organism>
<evidence type="ECO:0000256" key="4">
    <source>
        <dbReference type="SAM" id="Coils"/>
    </source>
</evidence>
<dbReference type="Pfam" id="PF09278">
    <property type="entry name" value="MerR-DNA-bind"/>
    <property type="match status" value="1"/>
</dbReference>
<sequence length="150" mass="17241">MIETVLGKLYKIGEVASFTGLPVKTIRYYEELGLLSPVVTRASSGYRLFDSQVLKRLDFIKRAQSLGMSLKEIQEFLLIHDRGELPCHEVKQHINAKLREIDRQIAALEILRSELQELLSEWKEPISDNVDEIICPNIQSHLDESSEHCH</sequence>
<dbReference type="GO" id="GO:0003700">
    <property type="term" value="F:DNA-binding transcription factor activity"/>
    <property type="evidence" value="ECO:0007669"/>
    <property type="project" value="InterPro"/>
</dbReference>
<protein>
    <submittedName>
        <fullName evidence="6">Heavy metal-responsive transcriptional regulator</fullName>
    </submittedName>
</protein>
<evidence type="ECO:0000313" key="6">
    <source>
        <dbReference type="EMBL" id="OKH38750.1"/>
    </source>
</evidence>
<keyword evidence="4" id="KW-0175">Coiled coil</keyword>
<dbReference type="AlphaFoldDB" id="A0A1U7INB1"/>
<dbReference type="Gene3D" id="1.10.1660.10">
    <property type="match status" value="1"/>
</dbReference>
<dbReference type="PANTHER" id="PTHR30204:SF94">
    <property type="entry name" value="HEAVY METAL-DEPENDENT TRANSCRIPTIONAL REGULATOR HI_0293-RELATED"/>
    <property type="match status" value="1"/>
</dbReference>
<dbReference type="OrthoDB" id="9791488at2"/>
<reference evidence="6 7" key="1">
    <citation type="submission" date="2016-11" db="EMBL/GenBank/DDBJ databases">
        <title>Draft Genome Sequences of Nine Cyanobacterial Strains from Diverse Habitats.</title>
        <authorList>
            <person name="Zhu T."/>
            <person name="Hou S."/>
            <person name="Lu X."/>
            <person name="Hess W.R."/>
        </authorList>
    </citation>
    <scope>NUCLEOTIDE SEQUENCE [LARGE SCALE GENOMIC DNA]</scope>
    <source>
        <strain evidence="6 7">IAM M-71</strain>
    </source>
</reference>
<evidence type="ECO:0000256" key="2">
    <source>
        <dbReference type="ARBA" id="ARBA00023125"/>
    </source>
</evidence>
<evidence type="ECO:0000259" key="5">
    <source>
        <dbReference type="PROSITE" id="PS50937"/>
    </source>
</evidence>
<name>A0A1U7INB1_9CYAN</name>
<accession>A0A1U7INB1</accession>
<keyword evidence="2" id="KW-0238">DNA-binding</keyword>
<dbReference type="GO" id="GO:0003677">
    <property type="term" value="F:DNA binding"/>
    <property type="evidence" value="ECO:0007669"/>
    <property type="project" value="UniProtKB-KW"/>
</dbReference>
<evidence type="ECO:0000313" key="7">
    <source>
        <dbReference type="Proteomes" id="UP000185860"/>
    </source>
</evidence>
<feature type="coiled-coil region" evidence="4">
    <location>
        <begin position="91"/>
        <end position="121"/>
    </location>
</feature>
<dbReference type="Pfam" id="PF00376">
    <property type="entry name" value="MerR"/>
    <property type="match status" value="1"/>
</dbReference>
<dbReference type="Proteomes" id="UP000185860">
    <property type="component" value="Unassembled WGS sequence"/>
</dbReference>
<dbReference type="SUPFAM" id="SSF46955">
    <property type="entry name" value="Putative DNA-binding domain"/>
    <property type="match status" value="1"/>
</dbReference>
<evidence type="ECO:0000256" key="3">
    <source>
        <dbReference type="ARBA" id="ARBA00023163"/>
    </source>
</evidence>
<dbReference type="STRING" id="454136.NIES2119_09165"/>
<evidence type="ECO:0000256" key="1">
    <source>
        <dbReference type="ARBA" id="ARBA00023015"/>
    </source>
</evidence>
<dbReference type="InterPro" id="IPR009061">
    <property type="entry name" value="DNA-bd_dom_put_sf"/>
</dbReference>
<keyword evidence="3" id="KW-0804">Transcription</keyword>
<dbReference type="InterPro" id="IPR000551">
    <property type="entry name" value="MerR-type_HTH_dom"/>
</dbReference>
<dbReference type="InterPro" id="IPR047057">
    <property type="entry name" value="MerR_fam"/>
</dbReference>
<dbReference type="InterPro" id="IPR015358">
    <property type="entry name" value="Tscrpt_reg_MerR_DNA-bd"/>
</dbReference>
<proteinExistence type="predicted"/>
<dbReference type="PROSITE" id="PS50937">
    <property type="entry name" value="HTH_MERR_2"/>
    <property type="match status" value="1"/>
</dbReference>
<feature type="domain" description="HTH merR-type" evidence="5">
    <location>
        <begin position="9"/>
        <end position="79"/>
    </location>
</feature>
<dbReference type="RefSeq" id="WP_073593162.1">
    <property type="nucleotide sequence ID" value="NZ_MRCE01000007.1"/>
</dbReference>
<dbReference type="EMBL" id="MRCE01000007">
    <property type="protein sequence ID" value="OKH38750.1"/>
    <property type="molecule type" value="Genomic_DNA"/>
</dbReference>
<dbReference type="SMART" id="SM00422">
    <property type="entry name" value="HTH_MERR"/>
    <property type="match status" value="1"/>
</dbReference>
<dbReference type="PANTHER" id="PTHR30204">
    <property type="entry name" value="REDOX-CYCLING DRUG-SENSING TRANSCRIPTIONAL ACTIVATOR SOXR"/>
    <property type="match status" value="1"/>
</dbReference>
<dbReference type="CDD" id="cd04770">
    <property type="entry name" value="HTH_HMRTR"/>
    <property type="match status" value="1"/>
</dbReference>
<comment type="caution">
    <text evidence="6">The sequence shown here is derived from an EMBL/GenBank/DDBJ whole genome shotgun (WGS) entry which is preliminary data.</text>
</comment>